<dbReference type="EMBL" id="BAUV01000021">
    <property type="protein sequence ID" value="GAE35656.1"/>
    <property type="molecule type" value="Genomic_DNA"/>
</dbReference>
<gene>
    <name evidence="2" type="ORF">JCM9157_2773</name>
</gene>
<dbReference type="STRING" id="1236973.JCM9157_2773"/>
<dbReference type="RefSeq" id="WP_162831764.1">
    <property type="nucleotide sequence ID" value="NZ_BAUV01000021.1"/>
</dbReference>
<evidence type="ECO:0000313" key="2">
    <source>
        <dbReference type="EMBL" id="GAE35656.1"/>
    </source>
</evidence>
<evidence type="ECO:0000313" key="3">
    <source>
        <dbReference type="Proteomes" id="UP000018896"/>
    </source>
</evidence>
<name>W4QU96_HALA3</name>
<organism evidence="2 3">
    <name type="scientific">Halalkalibacter akibai (strain ATCC 43226 / DSM 21942 / CIP 109018 / JCM 9157 / 1139)</name>
    <name type="common">Bacillus akibai</name>
    <dbReference type="NCBI Taxonomy" id="1236973"/>
    <lineage>
        <taxon>Bacteria</taxon>
        <taxon>Bacillati</taxon>
        <taxon>Bacillota</taxon>
        <taxon>Bacilli</taxon>
        <taxon>Bacillales</taxon>
        <taxon>Bacillaceae</taxon>
        <taxon>Halalkalibacter</taxon>
    </lineage>
</organism>
<dbReference type="eggNOG" id="ENOG5033J9U">
    <property type="taxonomic scope" value="Bacteria"/>
</dbReference>
<comment type="caution">
    <text evidence="2">The sequence shown here is derived from an EMBL/GenBank/DDBJ whole genome shotgun (WGS) entry which is preliminary data.</text>
</comment>
<dbReference type="AlphaFoldDB" id="W4QU96"/>
<accession>W4QU96</accession>
<keyword evidence="3" id="KW-1185">Reference proteome</keyword>
<dbReference type="Proteomes" id="UP000018896">
    <property type="component" value="Unassembled WGS sequence"/>
</dbReference>
<feature type="region of interest" description="Disordered" evidence="1">
    <location>
        <begin position="25"/>
        <end position="56"/>
    </location>
</feature>
<evidence type="ECO:0000256" key="1">
    <source>
        <dbReference type="SAM" id="MobiDB-lite"/>
    </source>
</evidence>
<proteinExistence type="predicted"/>
<reference evidence="2 3" key="1">
    <citation type="journal article" date="2014" name="Genome Announc.">
        <title>Draft Genome Sequences of Three Alkaliphilic Bacillus Strains, Bacillus wakoensis JCM 9140T, Bacillus akibai JCM 9157T, and Bacillus hemicellulosilyticus JCM 9152T.</title>
        <authorList>
            <person name="Yuki M."/>
            <person name="Oshima K."/>
            <person name="Suda W."/>
            <person name="Oshida Y."/>
            <person name="Kitamura K."/>
            <person name="Iida T."/>
            <person name="Hattori M."/>
            <person name="Ohkuma M."/>
        </authorList>
    </citation>
    <scope>NUCLEOTIDE SEQUENCE [LARGE SCALE GENOMIC DNA]</scope>
    <source>
        <strain evidence="2 3">JCM 9157</strain>
    </source>
</reference>
<sequence length="56" mass="6148">MSKKKTGSSYEGRDKKYVDVDRMINEGLGGGTVHGHQSGLIEESRGDLENEDPPNK</sequence>
<protein>
    <submittedName>
        <fullName evidence="2">Uncharacterized protein</fullName>
    </submittedName>
</protein>
<feature type="compositionally biased region" description="Basic and acidic residues" evidence="1">
    <location>
        <begin position="42"/>
        <end position="56"/>
    </location>
</feature>